<dbReference type="FunFam" id="3.10.110.10:FF:000050">
    <property type="entry name" value="eIF-2-alpha kinase GCN2"/>
    <property type="match status" value="1"/>
</dbReference>
<evidence type="ECO:0000256" key="1">
    <source>
        <dbReference type="SAM" id="Coils"/>
    </source>
</evidence>
<sequence length="233" mass="27127">MTDYAEEQENELLALESMYPDELTILHPHPTANYKISLVSQAILRSEEEPIKFDLVVKYTEKYPDEMPILEIANDENLSEDRIKELLTVCEEQGNCNLGMPFVFPIISALQDRIEEIVERINEIEILEEEKETREREEAAEKILVGTPVTIETFLKWKEKFDAELYEKRRIEEMEKERLSTKQTGVQYFQANKDESENLDEVLEGEEPGIAVDESLFENMDNLGLEELSDEES</sequence>
<dbReference type="EMBL" id="CAJFCJ010000003">
    <property type="protein sequence ID" value="CAD5113320.1"/>
    <property type="molecule type" value="Genomic_DNA"/>
</dbReference>
<gene>
    <name evidence="3" type="ORF">DGYR_LOCUS2336</name>
</gene>
<proteinExistence type="predicted"/>
<dbReference type="OrthoDB" id="277175at2759"/>
<keyword evidence="1" id="KW-0175">Coiled coil</keyword>
<evidence type="ECO:0000259" key="2">
    <source>
        <dbReference type="PROSITE" id="PS50908"/>
    </source>
</evidence>
<evidence type="ECO:0000313" key="3">
    <source>
        <dbReference type="EMBL" id="CAD5113320.1"/>
    </source>
</evidence>
<comment type="caution">
    <text evidence="3">The sequence shown here is derived from an EMBL/GenBank/DDBJ whole genome shotgun (WGS) entry which is preliminary data.</text>
</comment>
<keyword evidence="4" id="KW-1185">Reference proteome</keyword>
<dbReference type="GO" id="GO:0051246">
    <property type="term" value="P:regulation of protein metabolic process"/>
    <property type="evidence" value="ECO:0007669"/>
    <property type="project" value="UniProtKB-ARBA"/>
</dbReference>
<protein>
    <submittedName>
        <fullName evidence="3">DgyrCDS2496</fullName>
    </submittedName>
</protein>
<evidence type="ECO:0000313" key="4">
    <source>
        <dbReference type="Proteomes" id="UP000549394"/>
    </source>
</evidence>
<dbReference type="Gene3D" id="3.10.110.10">
    <property type="entry name" value="Ubiquitin Conjugating Enzyme"/>
    <property type="match status" value="1"/>
</dbReference>
<dbReference type="AlphaFoldDB" id="A0A7I8VAH3"/>
<dbReference type="GO" id="GO:0033554">
    <property type="term" value="P:cellular response to stress"/>
    <property type="evidence" value="ECO:0007669"/>
    <property type="project" value="UniProtKB-ARBA"/>
</dbReference>
<dbReference type="SMART" id="SM00591">
    <property type="entry name" value="RWD"/>
    <property type="match status" value="1"/>
</dbReference>
<dbReference type="PANTHER" id="PTHR12292">
    <property type="entry name" value="RWD DOMAIN-CONTAINING PROTEIN"/>
    <property type="match status" value="1"/>
</dbReference>
<accession>A0A7I8VAH3</accession>
<feature type="coiled-coil region" evidence="1">
    <location>
        <begin position="107"/>
        <end position="137"/>
    </location>
</feature>
<dbReference type="Proteomes" id="UP000549394">
    <property type="component" value="Unassembled WGS sequence"/>
</dbReference>
<dbReference type="SUPFAM" id="SSF54495">
    <property type="entry name" value="UBC-like"/>
    <property type="match status" value="1"/>
</dbReference>
<dbReference type="GO" id="GO:0009893">
    <property type="term" value="P:positive regulation of metabolic process"/>
    <property type="evidence" value="ECO:0007669"/>
    <property type="project" value="UniProtKB-ARBA"/>
</dbReference>
<dbReference type="InterPro" id="IPR016135">
    <property type="entry name" value="UBQ-conjugating_enzyme/RWD"/>
</dbReference>
<organism evidence="3 4">
    <name type="scientific">Dimorphilus gyrociliatus</name>
    <dbReference type="NCBI Taxonomy" id="2664684"/>
    <lineage>
        <taxon>Eukaryota</taxon>
        <taxon>Metazoa</taxon>
        <taxon>Spiralia</taxon>
        <taxon>Lophotrochozoa</taxon>
        <taxon>Annelida</taxon>
        <taxon>Polychaeta</taxon>
        <taxon>Polychaeta incertae sedis</taxon>
        <taxon>Dinophilidae</taxon>
        <taxon>Dimorphilus</taxon>
    </lineage>
</organism>
<name>A0A7I8VAH3_9ANNE</name>
<reference evidence="3 4" key="1">
    <citation type="submission" date="2020-08" db="EMBL/GenBank/DDBJ databases">
        <authorList>
            <person name="Hejnol A."/>
        </authorList>
    </citation>
    <scope>NUCLEOTIDE SEQUENCE [LARGE SCALE GENOMIC DNA]</scope>
</reference>
<dbReference type="InterPro" id="IPR006575">
    <property type="entry name" value="RWD_dom"/>
</dbReference>
<dbReference type="Pfam" id="PF05773">
    <property type="entry name" value="RWD"/>
    <property type="match status" value="1"/>
</dbReference>
<dbReference type="InterPro" id="IPR040213">
    <property type="entry name" value="GIR2-like"/>
</dbReference>
<dbReference type="PROSITE" id="PS50908">
    <property type="entry name" value="RWD"/>
    <property type="match status" value="1"/>
</dbReference>
<feature type="domain" description="RWD" evidence="2">
    <location>
        <begin position="10"/>
        <end position="117"/>
    </location>
</feature>
<dbReference type="GO" id="GO:0010468">
    <property type="term" value="P:regulation of gene expression"/>
    <property type="evidence" value="ECO:0007669"/>
    <property type="project" value="UniProtKB-ARBA"/>
</dbReference>